<dbReference type="PIRSF" id="PIRSF037226">
    <property type="entry name" value="Amidohydrolase_ACY1L2_prd"/>
    <property type="match status" value="1"/>
</dbReference>
<feature type="domain" description="Peptidase M20 dimerisation" evidence="2">
    <location>
        <begin position="222"/>
        <end position="313"/>
    </location>
</feature>
<protein>
    <recommendedName>
        <fullName evidence="1">Peptidase M20 domain-containing protein 2</fullName>
    </recommendedName>
</protein>
<dbReference type="InterPro" id="IPR036264">
    <property type="entry name" value="Bact_exopeptidase_dim_dom"/>
</dbReference>
<dbReference type="EMBL" id="QGMI01000089">
    <property type="protein sequence ID" value="TVY47493.1"/>
    <property type="molecule type" value="Genomic_DNA"/>
</dbReference>
<dbReference type="PANTHER" id="PTHR30575:SF4">
    <property type="entry name" value="PEPTIDASE M20 DOMAIN-CONTAINING PROTEIN 2"/>
    <property type="match status" value="1"/>
</dbReference>
<dbReference type="InterPro" id="IPR052030">
    <property type="entry name" value="Peptidase_M20/M20A_hydrolases"/>
</dbReference>
<comment type="similarity">
    <text evidence="1">Belongs to the peptidase M20A family.</text>
</comment>
<keyword evidence="4" id="KW-1185">Reference proteome</keyword>
<comment type="caution">
    <text evidence="3">The sequence shown here is derived from an EMBL/GenBank/DDBJ whole genome shotgun (WGS) entry which is preliminary data.</text>
</comment>
<dbReference type="AlphaFoldDB" id="A0A8H8S5U5"/>
<accession>A0A8H8S5U5</accession>
<dbReference type="Gene3D" id="3.30.70.360">
    <property type="match status" value="1"/>
</dbReference>
<evidence type="ECO:0000256" key="1">
    <source>
        <dbReference type="PIRNR" id="PIRNR037226"/>
    </source>
</evidence>
<dbReference type="GO" id="GO:0016805">
    <property type="term" value="F:dipeptidase activity"/>
    <property type="evidence" value="ECO:0007669"/>
    <property type="project" value="InterPro"/>
</dbReference>
<dbReference type="SUPFAM" id="SSF53187">
    <property type="entry name" value="Zn-dependent exopeptidases"/>
    <property type="match status" value="1"/>
</dbReference>
<dbReference type="InterPro" id="IPR011650">
    <property type="entry name" value="Peptidase_M20_dimer"/>
</dbReference>
<reference evidence="3 4" key="1">
    <citation type="submission" date="2018-05" db="EMBL/GenBank/DDBJ databases">
        <title>Genome sequencing and assembly of the regulated plant pathogen Lachnellula willkommii and related sister species for the development of diagnostic species identification markers.</title>
        <authorList>
            <person name="Giroux E."/>
            <person name="Bilodeau G."/>
        </authorList>
    </citation>
    <scope>NUCLEOTIDE SEQUENCE [LARGE SCALE GENOMIC DNA]</scope>
    <source>
        <strain evidence="3 4">CBS 160.35</strain>
    </source>
</reference>
<dbReference type="OrthoDB" id="6119954at2759"/>
<evidence type="ECO:0000313" key="4">
    <source>
        <dbReference type="Proteomes" id="UP000443090"/>
    </source>
</evidence>
<sequence>MHSFHQDIVDDDYVNVSEEDTRNVIITCKSCSLEHSIQHAGIQQGSTAIRDDYLNYVSNYIDSISEILRPISLKIHDNPELKFEEFIAHETLTKFLKTRTGWKVMPSAYGMATAFVAEFDSGRKGSVLTRKDALTGIGHSCGHNLIAICSVAAALAAASAMTKFFLSGKVILFGTPGEEGGGGKIKLLDAGAYSEHAVDINLISHPGIVPDSALVRTNAYESFRVEYFGKEAHAAASPWEGINALDGLITAYNALSVLRQQTMPGDIIQGHITDGGSAPNIIHAYAAGVFVVRATSKKRLVVLREKVARCFEAGAQASGADLKITPGMAYDDHVPNKVLGGICRTAFNALGGEIPTAELDLLWGASQASTDQGNISYAMPSLSLGFKIESEVGPHNPGFAKAARTREAHDAALKAGKALAVTGLEIMSSKDLLEAAREEFKNILDAGKE</sequence>
<evidence type="ECO:0000259" key="2">
    <source>
        <dbReference type="Pfam" id="PF07687"/>
    </source>
</evidence>
<dbReference type="FunFam" id="3.30.70.360:FF:000004">
    <property type="entry name" value="Peptidase M20 domain-containing protein 2"/>
    <property type="match status" value="1"/>
</dbReference>
<dbReference type="Gene3D" id="3.40.630.10">
    <property type="entry name" value="Zn peptidases"/>
    <property type="match status" value="1"/>
</dbReference>
<name>A0A8H8S5U5_9HELO</name>
<gene>
    <name evidence="3" type="primary">PM20D2</name>
    <name evidence="3" type="ORF">LOCC1_G002251</name>
</gene>
<proteinExistence type="inferred from homology"/>
<dbReference type="Proteomes" id="UP000443090">
    <property type="component" value="Unassembled WGS sequence"/>
</dbReference>
<dbReference type="PANTHER" id="PTHR30575">
    <property type="entry name" value="PEPTIDASE M20"/>
    <property type="match status" value="1"/>
</dbReference>
<dbReference type="SUPFAM" id="SSF55031">
    <property type="entry name" value="Bacterial exopeptidase dimerisation domain"/>
    <property type="match status" value="1"/>
</dbReference>
<organism evidence="3 4">
    <name type="scientific">Lachnellula occidentalis</name>
    <dbReference type="NCBI Taxonomy" id="215460"/>
    <lineage>
        <taxon>Eukaryota</taxon>
        <taxon>Fungi</taxon>
        <taxon>Dikarya</taxon>
        <taxon>Ascomycota</taxon>
        <taxon>Pezizomycotina</taxon>
        <taxon>Leotiomycetes</taxon>
        <taxon>Helotiales</taxon>
        <taxon>Lachnaceae</taxon>
        <taxon>Lachnellula</taxon>
    </lineage>
</organism>
<dbReference type="Pfam" id="PF07687">
    <property type="entry name" value="M20_dimer"/>
    <property type="match status" value="1"/>
</dbReference>
<dbReference type="InterPro" id="IPR017144">
    <property type="entry name" value="Xaa-Arg_dipeptidase"/>
</dbReference>
<evidence type="ECO:0000313" key="3">
    <source>
        <dbReference type="EMBL" id="TVY47493.1"/>
    </source>
</evidence>